<feature type="domain" description="Acyl-CoA oxidase C-terminal" evidence="7">
    <location>
        <begin position="617"/>
        <end position="794"/>
    </location>
</feature>
<dbReference type="Proteomes" id="UP001235939">
    <property type="component" value="Chromosome 01"/>
</dbReference>
<dbReference type="InterPro" id="IPR036250">
    <property type="entry name" value="AcylCo_DH-like_C"/>
</dbReference>
<proteinExistence type="inferred from homology"/>
<sequence length="806" mass="92238">MDIKNVRKWCQEFNEGRINVHDEQRSGRSSLPESTVARIDEMVRANRRITLEEIEDGLNEDCSHFSVHKIVSETLGYRKVSARWVDKWLKEAAGEWYNTGITKELAEVRAILPDFPPGPLDLYRRQASFDWKKLKLVMEGATNIKIQMKVWKTLERDPEFHQSPEEELTRDEERYKALRRIKRLRQYRFFEDDEFFRDPSVMNSTYTAIGMYNWSLAIANGLAYDYFSNAIKSSGTVDHFYLLDKLDAFEDGFTSVTCVKCFGAFALTELAHGTNTKAMRTRATYDLVSKDFVLHTPDDEAAKVWIGNAGQLATHALIYAQLSTPDGVCHGLHAFIVPLRDPKTLLPYPQVFIGDMGGKLGLNGIANGFIKLNNYHIPRENLLSKTGQVTESGDYVSPYKDPQKRFGASMAILSMGRVSIVDSCCVILRKAIAVGIRYSAFRRQFGSKDGQELPVIEYQIQRWRLFPYLAATYVLSYFSRCFMLDFIDIRLKLMFGEITEDLEDRIQESHAQVSAAKPYVSWVARDTVQECREACGGHGYLHAARFGEMRGDVDATCTYEGDNNVLQQQTSNYLLRLLNMRSQGYDFKKMPSFEFLNRLDTILATKFAEDPAVFYSLPKMVEIFQWLFCYQLCQSSARVNEQLARRPDLFTAKNNSQVYFCRTLSLLYFELVAINKWLSLLQTPGLDPEILKVLNDIGLLFAQWCLQKRLDILYEGEYCRGPLFGRSLKAAILDLCDRLKPEALALADAVAPPDFVLNSCLGMSDGQTYKHIFSAMKNSKGSQERPSWWKEFVEDKPSFGSIKAKL</sequence>
<dbReference type="Gene3D" id="2.40.110.10">
    <property type="entry name" value="Butyryl-CoA Dehydrogenase, subunit A, domain 2"/>
    <property type="match status" value="1"/>
</dbReference>
<evidence type="ECO:0000256" key="3">
    <source>
        <dbReference type="ARBA" id="ARBA00006288"/>
    </source>
</evidence>
<evidence type="ECO:0000259" key="7">
    <source>
        <dbReference type="Pfam" id="PF01756"/>
    </source>
</evidence>
<dbReference type="InterPro" id="IPR012258">
    <property type="entry name" value="Acyl-CoA_oxidase"/>
</dbReference>
<dbReference type="SUPFAM" id="SSF56645">
    <property type="entry name" value="Acyl-CoA dehydrogenase NM domain-like"/>
    <property type="match status" value="1"/>
</dbReference>
<gene>
    <name evidence="9" type="ORF">LAZ67_1004669</name>
</gene>
<dbReference type="PANTHER" id="PTHR10909:SF390">
    <property type="entry name" value="PEROXISOMAL ACYL-COENZYME A OXIDASE 3"/>
    <property type="match status" value="1"/>
</dbReference>
<comment type="similarity">
    <text evidence="3">Belongs to the acyl-CoA oxidase family.</text>
</comment>
<evidence type="ECO:0000313" key="10">
    <source>
        <dbReference type="Proteomes" id="UP001235939"/>
    </source>
</evidence>
<dbReference type="InterPro" id="IPR002655">
    <property type="entry name" value="Acyl-CoA_oxidase_C"/>
</dbReference>
<evidence type="ECO:0000256" key="4">
    <source>
        <dbReference type="ARBA" id="ARBA00022630"/>
    </source>
</evidence>
<organism evidence="9 10">
    <name type="scientific">Cordylochernes scorpioides</name>
    <dbReference type="NCBI Taxonomy" id="51811"/>
    <lineage>
        <taxon>Eukaryota</taxon>
        <taxon>Metazoa</taxon>
        <taxon>Ecdysozoa</taxon>
        <taxon>Arthropoda</taxon>
        <taxon>Chelicerata</taxon>
        <taxon>Arachnida</taxon>
        <taxon>Pseudoscorpiones</taxon>
        <taxon>Cheliferoidea</taxon>
        <taxon>Chernetidae</taxon>
        <taxon>Cordylochernes</taxon>
    </lineage>
</organism>
<comment type="cofactor">
    <cofactor evidence="1">
        <name>FAD</name>
        <dbReference type="ChEBI" id="CHEBI:57692"/>
    </cofactor>
</comment>
<dbReference type="SUPFAM" id="SSF47203">
    <property type="entry name" value="Acyl-CoA dehydrogenase C-terminal domain-like"/>
    <property type="match status" value="2"/>
</dbReference>
<evidence type="ECO:0000256" key="6">
    <source>
        <dbReference type="ARBA" id="ARBA00023002"/>
    </source>
</evidence>
<keyword evidence="10" id="KW-1185">Reference proteome</keyword>
<feature type="domain" description="Acyl-CoA oxidase C-alpha1" evidence="8">
    <location>
        <begin position="413"/>
        <end position="575"/>
    </location>
</feature>
<name>A0ABY6K0I3_9ARAC</name>
<keyword evidence="5" id="KW-0274">FAD</keyword>
<evidence type="ECO:0000313" key="9">
    <source>
        <dbReference type="EMBL" id="UYV61378.1"/>
    </source>
</evidence>
<protein>
    <submittedName>
        <fullName evidence="9">ACOX3</fullName>
    </submittedName>
</protein>
<evidence type="ECO:0000259" key="8">
    <source>
        <dbReference type="Pfam" id="PF22924"/>
    </source>
</evidence>
<dbReference type="PIRSF" id="PIRSF000168">
    <property type="entry name" value="Acyl-CoA_oxidase"/>
    <property type="match status" value="1"/>
</dbReference>
<evidence type="ECO:0000256" key="1">
    <source>
        <dbReference type="ARBA" id="ARBA00001974"/>
    </source>
</evidence>
<dbReference type="Pfam" id="PF01756">
    <property type="entry name" value="ACOX"/>
    <property type="match status" value="1"/>
</dbReference>
<evidence type="ECO:0000256" key="5">
    <source>
        <dbReference type="ARBA" id="ARBA00022827"/>
    </source>
</evidence>
<dbReference type="InterPro" id="IPR046373">
    <property type="entry name" value="Acyl-CoA_Oxase/DH_mid-dom_sf"/>
</dbReference>
<dbReference type="InterPro" id="IPR055060">
    <property type="entry name" value="ACOX_C_alpha1"/>
</dbReference>
<keyword evidence="4" id="KW-0285">Flavoprotein</keyword>
<dbReference type="Gene3D" id="1.20.140.10">
    <property type="entry name" value="Butyryl-CoA Dehydrogenase, subunit A, domain 3"/>
    <property type="match status" value="2"/>
</dbReference>
<accession>A0ABY6K0I3</accession>
<dbReference type="EMBL" id="CP092863">
    <property type="protein sequence ID" value="UYV61378.1"/>
    <property type="molecule type" value="Genomic_DNA"/>
</dbReference>
<dbReference type="InterPro" id="IPR009100">
    <property type="entry name" value="AcylCoA_DH/oxidase_NM_dom_sf"/>
</dbReference>
<comment type="pathway">
    <text evidence="2">Lipid metabolism.</text>
</comment>
<keyword evidence="6" id="KW-0560">Oxidoreductase</keyword>
<evidence type="ECO:0000256" key="2">
    <source>
        <dbReference type="ARBA" id="ARBA00005189"/>
    </source>
</evidence>
<reference evidence="9 10" key="1">
    <citation type="submission" date="2022-01" db="EMBL/GenBank/DDBJ databases">
        <title>A chromosomal length assembly of Cordylochernes scorpioides.</title>
        <authorList>
            <person name="Zeh D."/>
            <person name="Zeh J."/>
        </authorList>
    </citation>
    <scope>NUCLEOTIDE SEQUENCE [LARGE SCALE GENOMIC DNA]</scope>
    <source>
        <strain evidence="9">IN4F17</strain>
        <tissue evidence="9">Whole Body</tissue>
    </source>
</reference>
<dbReference type="Pfam" id="PF22924">
    <property type="entry name" value="ACOX_C_alpha1"/>
    <property type="match status" value="1"/>
</dbReference>
<dbReference type="PANTHER" id="PTHR10909">
    <property type="entry name" value="ELECTRON TRANSPORT OXIDOREDUCTASE"/>
    <property type="match status" value="1"/>
</dbReference>